<keyword evidence="1" id="KW-0472">Membrane</keyword>
<gene>
    <name evidence="2" type="ORF">SAMN06265795_10834</name>
</gene>
<evidence type="ECO:0000313" key="3">
    <source>
        <dbReference type="Proteomes" id="UP000198284"/>
    </source>
</evidence>
<evidence type="ECO:0000256" key="1">
    <source>
        <dbReference type="SAM" id="Phobius"/>
    </source>
</evidence>
<keyword evidence="3" id="KW-1185">Reference proteome</keyword>
<dbReference type="RefSeq" id="WP_089399811.1">
    <property type="nucleotide sequence ID" value="NZ_FZOT01000008.1"/>
</dbReference>
<evidence type="ECO:0000313" key="2">
    <source>
        <dbReference type="EMBL" id="SNS86773.1"/>
    </source>
</evidence>
<dbReference type="AlphaFoldDB" id="A0A239I150"/>
<accession>A0A239I150</accession>
<proteinExistence type="predicted"/>
<organism evidence="2 3">
    <name type="scientific">Noviherbaspirillum humi</name>
    <dbReference type="NCBI Taxonomy" id="1688639"/>
    <lineage>
        <taxon>Bacteria</taxon>
        <taxon>Pseudomonadati</taxon>
        <taxon>Pseudomonadota</taxon>
        <taxon>Betaproteobacteria</taxon>
        <taxon>Burkholderiales</taxon>
        <taxon>Oxalobacteraceae</taxon>
        <taxon>Noviherbaspirillum</taxon>
    </lineage>
</organism>
<feature type="transmembrane region" description="Helical" evidence="1">
    <location>
        <begin position="58"/>
        <end position="80"/>
    </location>
</feature>
<dbReference type="EMBL" id="FZOT01000008">
    <property type="protein sequence ID" value="SNS86773.1"/>
    <property type="molecule type" value="Genomic_DNA"/>
</dbReference>
<keyword evidence="1" id="KW-0812">Transmembrane</keyword>
<sequence length="383" mass="39930">MASFCTRCGTPAAEDAAFCDGCGNALNRSAVGPAAASPSSASAVAATRLPVTVGRRGLIIGGIALAVLGAGGGAAAYLLAPEGASEAAFTRAIDAFYAGRGVANDQVLCLGNLPYNPGKPIRVAEYDAVTRKWMDLLVNAGVFAPPAAEVVGSFVSQTQYVYTMSETGKKSVRNDRLCLGSKLAATEVQGFDRVNKSGSTPMAHASAKLKISDEEAWLQKSAQRETILAQSPVLQRRVELPLAIKDKKWQVVDYATERKLAGEGIGKEPMGGMLSGFKAETATSSAAASGGIMATLKKFFSFGGSNPLIGKWRDPTGVAVLEFTRDGFIDNGRTTKATYEVNGDLVTVTLENGPGGGLTFKIIDSDTVAFDMGLGSIRLSRVQ</sequence>
<evidence type="ECO:0008006" key="4">
    <source>
        <dbReference type="Google" id="ProtNLM"/>
    </source>
</evidence>
<name>A0A239I150_9BURK</name>
<keyword evidence="1" id="KW-1133">Transmembrane helix</keyword>
<dbReference type="OrthoDB" id="8702378at2"/>
<protein>
    <recommendedName>
        <fullName evidence="4">Zinc-ribbon domain-containing protein</fullName>
    </recommendedName>
</protein>
<dbReference type="Proteomes" id="UP000198284">
    <property type="component" value="Unassembled WGS sequence"/>
</dbReference>
<reference evidence="2 3" key="1">
    <citation type="submission" date="2017-06" db="EMBL/GenBank/DDBJ databases">
        <authorList>
            <person name="Kim H.J."/>
            <person name="Triplett B.A."/>
        </authorList>
    </citation>
    <scope>NUCLEOTIDE SEQUENCE [LARGE SCALE GENOMIC DNA]</scope>
    <source>
        <strain evidence="2 3">U15</strain>
    </source>
</reference>